<keyword evidence="3 4" id="KW-0408">Iron</keyword>
<evidence type="ECO:0000256" key="4">
    <source>
        <dbReference type="PROSITE-ProRule" id="PRU00433"/>
    </source>
</evidence>
<keyword evidence="9" id="KW-1185">Reference proteome</keyword>
<accession>A0A160T1I3</accession>
<dbReference type="PROSITE" id="PS51007">
    <property type="entry name" value="CYTC"/>
    <property type="match status" value="1"/>
</dbReference>
<keyword evidence="6" id="KW-1133">Transmembrane helix</keyword>
<evidence type="ECO:0000256" key="6">
    <source>
        <dbReference type="SAM" id="Phobius"/>
    </source>
</evidence>
<dbReference type="GO" id="GO:0048038">
    <property type="term" value="F:quinone binding"/>
    <property type="evidence" value="ECO:0007669"/>
    <property type="project" value="InterPro"/>
</dbReference>
<organism evidence="8 9">
    <name type="scientific">Candidatus Promineifilum breve</name>
    <dbReference type="NCBI Taxonomy" id="1806508"/>
    <lineage>
        <taxon>Bacteria</taxon>
        <taxon>Bacillati</taxon>
        <taxon>Chloroflexota</taxon>
        <taxon>Ardenticatenia</taxon>
        <taxon>Candidatus Promineifilales</taxon>
        <taxon>Candidatus Promineifilaceae</taxon>
        <taxon>Candidatus Promineifilum</taxon>
    </lineage>
</organism>
<dbReference type="AlphaFoldDB" id="A0A160T1I3"/>
<dbReference type="GO" id="GO:0020037">
    <property type="term" value="F:heme binding"/>
    <property type="evidence" value="ECO:0007669"/>
    <property type="project" value="InterPro"/>
</dbReference>
<name>A0A160T1I3_9CHLR</name>
<dbReference type="GO" id="GO:0009055">
    <property type="term" value="F:electron transfer activity"/>
    <property type="evidence" value="ECO:0007669"/>
    <property type="project" value="InterPro"/>
</dbReference>
<dbReference type="Gene3D" id="1.10.760.10">
    <property type="entry name" value="Cytochrome c-like domain"/>
    <property type="match status" value="1"/>
</dbReference>
<keyword evidence="2 4" id="KW-0479">Metal-binding</keyword>
<dbReference type="GO" id="GO:0005507">
    <property type="term" value="F:copper ion binding"/>
    <property type="evidence" value="ECO:0007669"/>
    <property type="project" value="InterPro"/>
</dbReference>
<keyword evidence="6" id="KW-0472">Membrane</keyword>
<evidence type="ECO:0000256" key="2">
    <source>
        <dbReference type="ARBA" id="ARBA00022723"/>
    </source>
</evidence>
<dbReference type="InterPro" id="IPR036909">
    <property type="entry name" value="Cyt_c-like_dom_sf"/>
</dbReference>
<keyword evidence="6" id="KW-0812">Transmembrane</keyword>
<protein>
    <recommendedName>
        <fullName evidence="7">Cytochrome c domain-containing protein</fullName>
    </recommendedName>
</protein>
<feature type="region of interest" description="Disordered" evidence="5">
    <location>
        <begin position="561"/>
        <end position="590"/>
    </location>
</feature>
<dbReference type="InterPro" id="IPR036460">
    <property type="entry name" value="Cu_amine_oxidase_C_sf"/>
</dbReference>
<evidence type="ECO:0000256" key="3">
    <source>
        <dbReference type="ARBA" id="ARBA00023004"/>
    </source>
</evidence>
<feature type="transmembrane region" description="Helical" evidence="6">
    <location>
        <begin position="21"/>
        <end position="39"/>
    </location>
</feature>
<evidence type="ECO:0000256" key="1">
    <source>
        <dbReference type="ARBA" id="ARBA00022617"/>
    </source>
</evidence>
<dbReference type="Proteomes" id="UP000215027">
    <property type="component" value="Chromosome I"/>
</dbReference>
<feature type="domain" description="Cytochrome c" evidence="7">
    <location>
        <begin position="583"/>
        <end position="685"/>
    </location>
</feature>
<dbReference type="GO" id="GO:0009308">
    <property type="term" value="P:amine metabolic process"/>
    <property type="evidence" value="ECO:0007669"/>
    <property type="project" value="InterPro"/>
</dbReference>
<evidence type="ECO:0000256" key="5">
    <source>
        <dbReference type="SAM" id="MobiDB-lite"/>
    </source>
</evidence>
<gene>
    <name evidence="8" type="ORF">CFX0092_A0474</name>
</gene>
<dbReference type="SUPFAM" id="SSF46626">
    <property type="entry name" value="Cytochrome c"/>
    <property type="match status" value="1"/>
</dbReference>
<feature type="transmembrane region" description="Helical" evidence="6">
    <location>
        <begin position="725"/>
        <end position="744"/>
    </location>
</feature>
<dbReference type="EMBL" id="LN890655">
    <property type="protein sequence ID" value="CUS02355.2"/>
    <property type="molecule type" value="Genomic_DNA"/>
</dbReference>
<proteinExistence type="predicted"/>
<evidence type="ECO:0000313" key="9">
    <source>
        <dbReference type="Proteomes" id="UP000215027"/>
    </source>
</evidence>
<keyword evidence="1 4" id="KW-0349">Heme</keyword>
<dbReference type="SUPFAM" id="SSF49998">
    <property type="entry name" value="Amine oxidase catalytic domain"/>
    <property type="match status" value="1"/>
</dbReference>
<dbReference type="KEGG" id="pbf:CFX0092_A0474"/>
<evidence type="ECO:0000313" key="8">
    <source>
        <dbReference type="EMBL" id="CUS02355.2"/>
    </source>
</evidence>
<sequence length="748" mass="81148">MVSFVSVAIIRGVRPSNYHRRIAQLLIVNLIVIGLVVLWNRGQAQESVQLAVAKSQAFLDMPAAVAGYPAGYVLDVAAIEQMALSDKTLQATIAGKDTEFVSAVRLTAGEARYWQDQGCDRLNCAFVTLYDYSEQGTIEAIVNVDSGQVIGHWTNAAARPGGTSQILPKAVDIAAADPQVRAILGADIGAADPTMIPMSGWLMDNACREEWCVDLTFHDPSGTGRIFHVFVNLEQEIVARTFYTRARADRSAAKPLAQRDAFTDGCHDQYGWSVCWEMTANDGINFRDATYNGQLIFSSAKIGQIEAWYPSWPGGYRDEIGFAATVPPFGGTLINDLGDGYEVGQIFTEFTRWPNCICCYRYEQVLRFFSDGRFELRFISHGPGCDDISIYRPFWRVDIDLDGPENDQVWLFEEAQWREMAEEFETFPVVEALSPEGHKLATFDGDLHYRWSMARTDPLGLDEGYLFLLQHRDLEGDGPITTGPGDTFIPPRQWIDGDALSGENVVLWHVPLLKTKKGGPWWCMPDPDPDFSPCEAILRADPAGEIRQPTAEEAAALLAQSAATPTPGAPTPSPAPTATPRPIDGRAPDEIIQNAGCGSCHKIGAIGEAHKVGPDLTYIGLTAGERVTGMTAEEYIHQSIVEPNAYLAPECPNTSCLPGIMPQNFATRLSAEQIDTMVAFLLAQQGPAPTPVPIGGELAAATAAPKAVGAGKVAPLPAATTLPSATIGIILIVLVAAVSLVLIWKNRS</sequence>
<reference evidence="8" key="1">
    <citation type="submission" date="2016-01" db="EMBL/GenBank/DDBJ databases">
        <authorList>
            <person name="Mcilroy J.S."/>
            <person name="Karst M S."/>
            <person name="Albertsen M."/>
        </authorList>
    </citation>
    <scope>NUCLEOTIDE SEQUENCE</scope>
    <source>
        <strain evidence="8">Cfx-K</strain>
    </source>
</reference>
<dbReference type="GO" id="GO:0008131">
    <property type="term" value="F:primary methylamine oxidase activity"/>
    <property type="evidence" value="ECO:0007669"/>
    <property type="project" value="InterPro"/>
</dbReference>
<dbReference type="InterPro" id="IPR009056">
    <property type="entry name" value="Cyt_c-like_dom"/>
</dbReference>
<evidence type="ECO:0000259" key="7">
    <source>
        <dbReference type="PROSITE" id="PS51007"/>
    </source>
</evidence>
<feature type="compositionally biased region" description="Pro residues" evidence="5">
    <location>
        <begin position="567"/>
        <end position="579"/>
    </location>
</feature>